<dbReference type="InterPro" id="IPR036388">
    <property type="entry name" value="WH-like_DNA-bd_sf"/>
</dbReference>
<dbReference type="RefSeq" id="WP_345327338.1">
    <property type="nucleotide sequence ID" value="NZ_BAABGA010000099.1"/>
</dbReference>
<dbReference type="EMBL" id="BAABGA010000099">
    <property type="protein sequence ID" value="GAA4468604.1"/>
    <property type="molecule type" value="Genomic_DNA"/>
</dbReference>
<feature type="domain" description="HTH arsR-type" evidence="4">
    <location>
        <begin position="266"/>
        <end position="376"/>
    </location>
</feature>
<dbReference type="Gene3D" id="1.10.10.10">
    <property type="entry name" value="Winged helix-like DNA-binding domain superfamily/Winged helix DNA-binding domain"/>
    <property type="match status" value="1"/>
</dbReference>
<gene>
    <name evidence="5" type="ORF">GCM10023156_59790</name>
</gene>
<feature type="repeat" description="TPR" evidence="3">
    <location>
        <begin position="760"/>
        <end position="793"/>
    </location>
</feature>
<organism evidence="5 6">
    <name type="scientific">Novipirellula rosea</name>
    <dbReference type="NCBI Taxonomy" id="1031540"/>
    <lineage>
        <taxon>Bacteria</taxon>
        <taxon>Pseudomonadati</taxon>
        <taxon>Planctomycetota</taxon>
        <taxon>Planctomycetia</taxon>
        <taxon>Pirellulales</taxon>
        <taxon>Pirellulaceae</taxon>
        <taxon>Novipirellula</taxon>
    </lineage>
</organism>
<dbReference type="Gene3D" id="1.25.40.10">
    <property type="entry name" value="Tetratricopeptide repeat domain"/>
    <property type="match status" value="3"/>
</dbReference>
<dbReference type="SUPFAM" id="SSF48452">
    <property type="entry name" value="TPR-like"/>
    <property type="match status" value="3"/>
</dbReference>
<reference evidence="6" key="1">
    <citation type="journal article" date="2019" name="Int. J. Syst. Evol. Microbiol.">
        <title>The Global Catalogue of Microorganisms (GCM) 10K type strain sequencing project: providing services to taxonomists for standard genome sequencing and annotation.</title>
        <authorList>
            <consortium name="The Broad Institute Genomics Platform"/>
            <consortium name="The Broad Institute Genome Sequencing Center for Infectious Disease"/>
            <person name="Wu L."/>
            <person name="Ma J."/>
        </authorList>
    </citation>
    <scope>NUCLEOTIDE SEQUENCE [LARGE SCALE GENOMIC DNA]</scope>
    <source>
        <strain evidence="6">JCM 17759</strain>
    </source>
</reference>
<dbReference type="PROSITE" id="PS50005">
    <property type="entry name" value="TPR"/>
    <property type="match status" value="1"/>
</dbReference>
<dbReference type="InterPro" id="IPR036390">
    <property type="entry name" value="WH_DNA-bd_sf"/>
</dbReference>
<dbReference type="SUPFAM" id="SSF46785">
    <property type="entry name" value="Winged helix' DNA-binding domain"/>
    <property type="match status" value="1"/>
</dbReference>
<keyword evidence="6" id="KW-1185">Reference proteome</keyword>
<dbReference type="PANTHER" id="PTHR44858:SF1">
    <property type="entry name" value="UDP-N-ACETYLGLUCOSAMINE--PEPTIDE N-ACETYLGLUCOSAMINYLTRANSFERASE SPINDLY-RELATED"/>
    <property type="match status" value="1"/>
</dbReference>
<evidence type="ECO:0000313" key="5">
    <source>
        <dbReference type="EMBL" id="GAA4468604.1"/>
    </source>
</evidence>
<keyword evidence="1" id="KW-0677">Repeat</keyword>
<dbReference type="SMART" id="SM00418">
    <property type="entry name" value="HTH_ARSR"/>
    <property type="match status" value="1"/>
</dbReference>
<evidence type="ECO:0000256" key="3">
    <source>
        <dbReference type="PROSITE-ProRule" id="PRU00339"/>
    </source>
</evidence>
<evidence type="ECO:0000259" key="4">
    <source>
        <dbReference type="PROSITE" id="PS50987"/>
    </source>
</evidence>
<dbReference type="InterPro" id="IPR001845">
    <property type="entry name" value="HTH_ArsR_DNA-bd_dom"/>
</dbReference>
<keyword evidence="2 3" id="KW-0802">TPR repeat</keyword>
<dbReference type="SMART" id="SM00028">
    <property type="entry name" value="TPR"/>
    <property type="match status" value="7"/>
</dbReference>
<sequence>MIRRFLLSAFTPSNTDPQLLERIFVQREKLLYAITNRLARSMTSGEKHHVLLIGPRGSGKTNLVTLVVHRLRQQKELNDTMRIAWLGEDDVMVELIDIALAIADSLTKEYPEEFSSDVRSAVRGLTGDDAAIAVLNLICDQLQHRNLLVVMENLDRVFAGLGDLGQKRWRAFLQETTRIATLATSQQVFEGVSSRNEAFFGFFDLHHLTPLSVEDARALIRKIATEQGKLDLVKFLDSPTGRYRVRALHHLAGGNHRMYVLLSEYLTKDSLDDLIESFERLAEELTPYFQERLRSVPPQQAKLVQCLANAAGAKTVKEIAEETFIAERNCSKQLGNLRQSGYVISSKRGKESYYELAEPLMRLCLEVKNQRGRPLKLVAKFLKVWFPASRLDASINRTNERWSRGDQYRLEAIGLSNDFEDTIKDGLSIEIRNMIDKGDLPSATKLVEELECVDGAEALRLGAAVALHKQNVEHAIELLTKLISLPNLSVTRRVQALSARGAAQGMRGDTESEIADYSAIIGMSEASEKERANALSIRGVVRGEQGESELAIADYSAIINMHEELTDVKAKALLNRGIHYGMAGETQLEIADYTTIIEMTNAPPDQRAKALLNRGFVYGQISESELELADYSAIIDMPGVPIKECAKALLNRGIRHGERGKPELEVIDYSTVIEMPNAPAEQKVRALLCRSVWYGQRGQEALEIADCTTIIEMPDTPAEHRAKAFLIRGISHHRLEESELALNDFDAIVGMPHALPDTKSSALNNIAALHFESGRLEQSLEFFDAALQVTGKSRKLRTKILFSKPEPMAALGEASVTIEALREAFETGDCNCVDYGGTPGALLSTILRHSPMDWSDYADALVPLFVEHGVGAKLGKGIVESIGKLDEGEFSDSQLELWNDAWQSAGKECDELELSLRCLDAAVEVLQMDKPSDRPLFRLPLEIRGIVRDLLTNTLGPTA</sequence>
<name>A0ABP8NK03_9BACT</name>
<accession>A0ABP8NK03</accession>
<dbReference type="InterPro" id="IPR011990">
    <property type="entry name" value="TPR-like_helical_dom_sf"/>
</dbReference>
<dbReference type="SUPFAM" id="SSF52540">
    <property type="entry name" value="P-loop containing nucleoside triphosphate hydrolases"/>
    <property type="match status" value="1"/>
</dbReference>
<protein>
    <recommendedName>
        <fullName evidence="4">HTH arsR-type domain-containing protein</fullName>
    </recommendedName>
</protein>
<comment type="caution">
    <text evidence="5">The sequence shown here is derived from an EMBL/GenBank/DDBJ whole genome shotgun (WGS) entry which is preliminary data.</text>
</comment>
<dbReference type="Gene3D" id="3.40.50.300">
    <property type="entry name" value="P-loop containing nucleotide triphosphate hydrolases"/>
    <property type="match status" value="1"/>
</dbReference>
<dbReference type="PANTHER" id="PTHR44858">
    <property type="entry name" value="TETRATRICOPEPTIDE REPEAT PROTEIN 6"/>
    <property type="match status" value="1"/>
</dbReference>
<proteinExistence type="predicted"/>
<dbReference type="InterPro" id="IPR050498">
    <property type="entry name" value="Ycf3"/>
</dbReference>
<dbReference type="InterPro" id="IPR027417">
    <property type="entry name" value="P-loop_NTPase"/>
</dbReference>
<dbReference type="Proteomes" id="UP001500840">
    <property type="component" value="Unassembled WGS sequence"/>
</dbReference>
<dbReference type="Pfam" id="PF13191">
    <property type="entry name" value="AAA_16"/>
    <property type="match status" value="1"/>
</dbReference>
<evidence type="ECO:0000256" key="1">
    <source>
        <dbReference type="ARBA" id="ARBA00022737"/>
    </source>
</evidence>
<dbReference type="InterPro" id="IPR011991">
    <property type="entry name" value="ArsR-like_HTH"/>
</dbReference>
<evidence type="ECO:0000313" key="6">
    <source>
        <dbReference type="Proteomes" id="UP001500840"/>
    </source>
</evidence>
<dbReference type="CDD" id="cd00090">
    <property type="entry name" value="HTH_ARSR"/>
    <property type="match status" value="1"/>
</dbReference>
<dbReference type="PROSITE" id="PS50987">
    <property type="entry name" value="HTH_ARSR_2"/>
    <property type="match status" value="1"/>
</dbReference>
<dbReference type="InterPro" id="IPR041664">
    <property type="entry name" value="AAA_16"/>
</dbReference>
<dbReference type="InterPro" id="IPR019734">
    <property type="entry name" value="TPR_rpt"/>
</dbReference>
<evidence type="ECO:0000256" key="2">
    <source>
        <dbReference type="ARBA" id="ARBA00022803"/>
    </source>
</evidence>